<keyword evidence="3" id="KW-1185">Reference proteome</keyword>
<reference evidence="3" key="1">
    <citation type="submission" date="2016-06" db="EMBL/GenBank/DDBJ databases">
        <title>Parallel loss of symbiosis genes in relatives of nitrogen-fixing non-legume Parasponia.</title>
        <authorList>
            <person name="Van Velzen R."/>
            <person name="Holmer R."/>
            <person name="Bu F."/>
            <person name="Rutten L."/>
            <person name="Van Zeijl A."/>
            <person name="Liu W."/>
            <person name="Santuari L."/>
            <person name="Cao Q."/>
            <person name="Sharma T."/>
            <person name="Shen D."/>
            <person name="Roswanjaya Y."/>
            <person name="Wardhani T."/>
            <person name="Kalhor M.S."/>
            <person name="Jansen J."/>
            <person name="Van den Hoogen J."/>
            <person name="Gungor B."/>
            <person name="Hartog M."/>
            <person name="Hontelez J."/>
            <person name="Verver J."/>
            <person name="Yang W.-C."/>
            <person name="Schijlen E."/>
            <person name="Repin R."/>
            <person name="Schilthuizen M."/>
            <person name="Schranz E."/>
            <person name="Heidstra R."/>
            <person name="Miyata K."/>
            <person name="Fedorova E."/>
            <person name="Kohlen W."/>
            <person name="Bisseling T."/>
            <person name="Smit S."/>
            <person name="Geurts R."/>
        </authorList>
    </citation>
    <scope>NUCLEOTIDE SEQUENCE [LARGE SCALE GENOMIC DNA]</scope>
    <source>
        <strain evidence="3">cv. WU1-14</strain>
    </source>
</reference>
<organism evidence="2 3">
    <name type="scientific">Parasponia andersonii</name>
    <name type="common">Sponia andersonii</name>
    <dbReference type="NCBI Taxonomy" id="3476"/>
    <lineage>
        <taxon>Eukaryota</taxon>
        <taxon>Viridiplantae</taxon>
        <taxon>Streptophyta</taxon>
        <taxon>Embryophyta</taxon>
        <taxon>Tracheophyta</taxon>
        <taxon>Spermatophyta</taxon>
        <taxon>Magnoliopsida</taxon>
        <taxon>eudicotyledons</taxon>
        <taxon>Gunneridae</taxon>
        <taxon>Pentapetalae</taxon>
        <taxon>rosids</taxon>
        <taxon>fabids</taxon>
        <taxon>Rosales</taxon>
        <taxon>Cannabaceae</taxon>
        <taxon>Parasponia</taxon>
    </lineage>
</organism>
<sequence length="77" mass="9023">MEVSRGGFSTCYLLFRRWNRWGIFEAVDSGSGSSRFQGFFRTQKVSGGFEDRYRWEEEDDEEQGRRKGEVEISQGLV</sequence>
<gene>
    <name evidence="2" type="ORF">PanWU01x14_257000</name>
</gene>
<dbReference type="AlphaFoldDB" id="A0A2P5BA93"/>
<dbReference type="EMBL" id="JXTB01000325">
    <property type="protein sequence ID" value="PON45708.1"/>
    <property type="molecule type" value="Genomic_DNA"/>
</dbReference>
<proteinExistence type="predicted"/>
<evidence type="ECO:0000256" key="1">
    <source>
        <dbReference type="SAM" id="MobiDB-lite"/>
    </source>
</evidence>
<dbReference type="Proteomes" id="UP000237105">
    <property type="component" value="Unassembled WGS sequence"/>
</dbReference>
<accession>A0A2P5BA93</accession>
<feature type="region of interest" description="Disordered" evidence="1">
    <location>
        <begin position="56"/>
        <end position="77"/>
    </location>
</feature>
<name>A0A2P5BA93_PARAD</name>
<evidence type="ECO:0000313" key="3">
    <source>
        <dbReference type="Proteomes" id="UP000237105"/>
    </source>
</evidence>
<comment type="caution">
    <text evidence="2">The sequence shown here is derived from an EMBL/GenBank/DDBJ whole genome shotgun (WGS) entry which is preliminary data.</text>
</comment>
<protein>
    <submittedName>
        <fullName evidence="2">Uncharacterized protein</fullName>
    </submittedName>
</protein>
<evidence type="ECO:0000313" key="2">
    <source>
        <dbReference type="EMBL" id="PON45708.1"/>
    </source>
</evidence>